<dbReference type="AlphaFoldDB" id="A0A918RPS4"/>
<name>A0A918RPS4_9GAMM</name>
<reference evidence="2" key="1">
    <citation type="journal article" date="2014" name="Int. J. Syst. Evol. Microbiol.">
        <title>Complete genome sequence of Corynebacterium casei LMG S-19264T (=DSM 44701T), isolated from a smear-ripened cheese.</title>
        <authorList>
            <consortium name="US DOE Joint Genome Institute (JGI-PGF)"/>
            <person name="Walter F."/>
            <person name="Albersmeier A."/>
            <person name="Kalinowski J."/>
            <person name="Ruckert C."/>
        </authorList>
    </citation>
    <scope>NUCLEOTIDE SEQUENCE</scope>
    <source>
        <strain evidence="2">KCTC 12711</strain>
    </source>
</reference>
<keyword evidence="3" id="KW-1185">Reference proteome</keyword>
<accession>A0A918RPS4</accession>
<feature type="region of interest" description="Disordered" evidence="1">
    <location>
        <begin position="224"/>
        <end position="266"/>
    </location>
</feature>
<evidence type="ECO:0000313" key="3">
    <source>
        <dbReference type="Proteomes" id="UP000614811"/>
    </source>
</evidence>
<evidence type="ECO:0000313" key="2">
    <source>
        <dbReference type="EMBL" id="GHA07546.1"/>
    </source>
</evidence>
<organism evidence="2 3">
    <name type="scientific">Arenicella chitinivorans</name>
    <dbReference type="NCBI Taxonomy" id="1329800"/>
    <lineage>
        <taxon>Bacteria</taxon>
        <taxon>Pseudomonadati</taxon>
        <taxon>Pseudomonadota</taxon>
        <taxon>Gammaproteobacteria</taxon>
        <taxon>Arenicellales</taxon>
        <taxon>Arenicellaceae</taxon>
        <taxon>Arenicella</taxon>
    </lineage>
</organism>
<protein>
    <submittedName>
        <fullName evidence="2">Uncharacterized protein</fullName>
    </submittedName>
</protein>
<proteinExistence type="predicted"/>
<dbReference type="RefSeq" id="WP_189399773.1">
    <property type="nucleotide sequence ID" value="NZ_BMXA01000002.1"/>
</dbReference>
<gene>
    <name evidence="2" type="ORF">GCM10008090_16720</name>
</gene>
<evidence type="ECO:0000256" key="1">
    <source>
        <dbReference type="SAM" id="MobiDB-lite"/>
    </source>
</evidence>
<comment type="caution">
    <text evidence="2">The sequence shown here is derived from an EMBL/GenBank/DDBJ whole genome shotgun (WGS) entry which is preliminary data.</text>
</comment>
<reference evidence="2" key="2">
    <citation type="submission" date="2020-09" db="EMBL/GenBank/DDBJ databases">
        <authorList>
            <person name="Sun Q."/>
            <person name="Kim S."/>
        </authorList>
    </citation>
    <scope>NUCLEOTIDE SEQUENCE</scope>
    <source>
        <strain evidence="2">KCTC 12711</strain>
    </source>
</reference>
<sequence>MKRELIPSSEIDSVPMAKLPHLDHDSAVERVSLTFTKSEIFVIPEGVSEVRIFAVGASGGSGNGFGILLNNGGEGGTAVSNINVSPGESLDVFVGVRGMDGELPDGGKGGCSAPGFEGGTAASGKAGGGGGGGGASGVIRIRGDEILVVAGGGGGGSGVGNGGVIGRGGAGGSFGTNGRGMSPGKVKHGIGTRGGDGPQSFDVGSGGGGGGIYGGGAGSSVDGTLGGGGAGGTGTVEQGSVSADGGGQANGLVIVSFDAPSSDKND</sequence>
<feature type="compositionally biased region" description="Gly residues" evidence="1">
    <location>
        <begin position="224"/>
        <end position="234"/>
    </location>
</feature>
<dbReference type="Proteomes" id="UP000614811">
    <property type="component" value="Unassembled WGS sequence"/>
</dbReference>
<dbReference type="EMBL" id="BMXA01000002">
    <property type="protein sequence ID" value="GHA07546.1"/>
    <property type="molecule type" value="Genomic_DNA"/>
</dbReference>